<protein>
    <submittedName>
        <fullName evidence="1">Uncharacterized protein</fullName>
    </submittedName>
</protein>
<evidence type="ECO:0000313" key="1">
    <source>
        <dbReference type="EMBL" id="VAX05753.1"/>
    </source>
</evidence>
<reference evidence="1" key="1">
    <citation type="submission" date="2018-06" db="EMBL/GenBank/DDBJ databases">
        <authorList>
            <person name="Zhirakovskaya E."/>
        </authorList>
    </citation>
    <scope>NUCLEOTIDE SEQUENCE</scope>
</reference>
<dbReference type="EMBL" id="UOFY01000004">
    <property type="protein sequence ID" value="VAX05753.1"/>
    <property type="molecule type" value="Genomic_DNA"/>
</dbReference>
<gene>
    <name evidence="1" type="ORF">MNBD_GAMMA25-571</name>
</gene>
<sequence length="134" mass="15126">MKNQITAAILFSFKGKNFSPSLQLDLNHFMTEGGKMPNLHPLIARTNDIDLYSYEYEMMQAESIIFTAAEGLAADFLIDTTLDIAAFESAWHEHKILKQLQEITSDTLSIPDLSQHPELRSALLQSYHLGIKSK</sequence>
<organism evidence="1">
    <name type="scientific">hydrothermal vent metagenome</name>
    <dbReference type="NCBI Taxonomy" id="652676"/>
    <lineage>
        <taxon>unclassified sequences</taxon>
        <taxon>metagenomes</taxon>
        <taxon>ecological metagenomes</taxon>
    </lineage>
</organism>
<proteinExistence type="predicted"/>
<accession>A0A3B1B1F9</accession>
<name>A0A3B1B1F9_9ZZZZ</name>
<dbReference type="AlphaFoldDB" id="A0A3B1B1F9"/>